<dbReference type="OrthoDB" id="3098at2759"/>
<evidence type="ECO:0000256" key="4">
    <source>
        <dbReference type="ARBA" id="ARBA00023010"/>
    </source>
</evidence>
<feature type="region of interest" description="Disordered" evidence="8">
    <location>
        <begin position="214"/>
        <end position="250"/>
    </location>
</feature>
<sequence>MAWNSPKAFTGFSLPGNAPAVVSTGSAFKNMDVTMQTASPSSLKANDTTPTGELSSAAFGKKDTSFEIGIEHQKFARVVEAVQRRQRMSNEDVSFASVLPQFDVLCFTRARLLGGRKESDANHQTFGSSDEYKLWQQEGQTWVLLTTLFTAFANNKAFIDKGSEALQWSDLDLIEHLASTDAEFKHHSAVKAWLEITAPPFRPQIRTKLAQPLPSLSRPSMFSSPSRPTASTNRDPDAVSREGFKPSEQNQRIEQDLLKTVWEYVRRGDLKKAQEACTQAGESWRADSIGGGQLCSVSIMFTDPQYDRSEAPVGNEGRGLWKGTCYALAQDNSADQFERAVYGALSGDVDTVLPVCSSWEDHAWVRYNSLVESMIEARLSQFNRGEPSKALPIPKSKFTNAKDIFDSLNNSDSQELRAGAKDMFKEIQTSIILGTTDQLLVKLAQNAKLDGEAGAPLKPHMLRFLAHFVLLLRSTGSNVPQLAGDYFIKTYADILISKKMYDLAPLYISYLPYDLQVATCSSYLKTIDGAKSERQHQIKMLHDRGLDSRGILAATVDGLLGSINVDFAQDGFSDNLKKNMTSPVSSQERAHIQALEWLSFDSSQFDECLHRSNQLTRKYLAQGRLNTAFALYNSLPTDIVLHEIQQSSPAYAAISNEHLYYRDLFTARLYFEEWKDALSTKPSEDAPSTQQHAWESDFKGKAHRAITEIETLLQTRWLSDCMVPGDVRRNQELMQLRQIYVSELVMNLHQVYYESRSIVPEYLAKSVEMANMVASETTAEPLYKELQDASRLQEFLRRVRLSSLELLKDGRSPFAF</sequence>
<evidence type="ECO:0000256" key="2">
    <source>
        <dbReference type="ARBA" id="ARBA00022816"/>
    </source>
</evidence>
<evidence type="ECO:0000256" key="7">
    <source>
        <dbReference type="RuleBase" id="RU365072"/>
    </source>
</evidence>
<keyword evidence="7" id="KW-0472">Membrane</keyword>
<comment type="subcellular location">
    <subcellularLocation>
        <location evidence="7">Nucleus</location>
        <location evidence="7">Nuclear pore complex</location>
    </subcellularLocation>
    <subcellularLocation>
        <location evidence="7">Nucleus membrane</location>
    </subcellularLocation>
</comment>
<evidence type="ECO:0000313" key="10">
    <source>
        <dbReference type="Proteomes" id="UP000827284"/>
    </source>
</evidence>
<dbReference type="Gene3D" id="1.20.190.50">
    <property type="match status" value="1"/>
</dbReference>
<evidence type="ECO:0000256" key="3">
    <source>
        <dbReference type="ARBA" id="ARBA00022927"/>
    </source>
</evidence>
<dbReference type="InterPro" id="IPR007252">
    <property type="entry name" value="Nup84/Nup107"/>
</dbReference>
<keyword evidence="4 7" id="KW-0811">Translocation</keyword>
<comment type="caution">
    <text evidence="9">The sequence shown here is derived from an EMBL/GenBank/DDBJ whole genome shotgun (WGS) entry which is preliminary data.</text>
</comment>
<keyword evidence="10" id="KW-1185">Reference proteome</keyword>
<feature type="compositionally biased region" description="Basic and acidic residues" evidence="8">
    <location>
        <begin position="234"/>
        <end position="250"/>
    </location>
</feature>
<comment type="function">
    <text evidence="7">Functions as a component of the nuclear pore complex (NPC).</text>
</comment>
<evidence type="ECO:0000313" key="9">
    <source>
        <dbReference type="EMBL" id="GJJ77974.1"/>
    </source>
</evidence>
<dbReference type="GO" id="GO:0017056">
    <property type="term" value="F:structural constituent of nuclear pore"/>
    <property type="evidence" value="ECO:0007669"/>
    <property type="project" value="UniProtKB-UniRule"/>
</dbReference>
<evidence type="ECO:0000256" key="8">
    <source>
        <dbReference type="SAM" id="MobiDB-lite"/>
    </source>
</evidence>
<feature type="region of interest" description="Disordered" evidence="8">
    <location>
        <begin position="38"/>
        <end position="57"/>
    </location>
</feature>
<keyword evidence="6 7" id="KW-0539">Nucleus</keyword>
<dbReference type="PANTHER" id="PTHR13003">
    <property type="entry name" value="NUP107-RELATED"/>
    <property type="match status" value="1"/>
</dbReference>
<feature type="compositionally biased region" description="Polar residues" evidence="8">
    <location>
        <begin position="38"/>
        <end position="54"/>
    </location>
</feature>
<evidence type="ECO:0000256" key="1">
    <source>
        <dbReference type="ARBA" id="ARBA00022448"/>
    </source>
</evidence>
<name>A0A9P3HJM4_9FUNG</name>
<accession>A0A9P3HJM4</accession>
<dbReference type="AlphaFoldDB" id="A0A9P3HJM4"/>
<evidence type="ECO:0000256" key="6">
    <source>
        <dbReference type="ARBA" id="ARBA00023242"/>
    </source>
</evidence>
<reference evidence="9" key="1">
    <citation type="submission" date="2021-11" db="EMBL/GenBank/DDBJ databases">
        <authorList>
            <person name="Herlambang A."/>
            <person name="Guo Y."/>
            <person name="Takashima Y."/>
            <person name="Nishizawa T."/>
        </authorList>
    </citation>
    <scope>NUCLEOTIDE SEQUENCE</scope>
    <source>
        <strain evidence="9">E1425</strain>
    </source>
</reference>
<keyword evidence="3" id="KW-0653">Protein transport</keyword>
<keyword evidence="1 7" id="KW-0813">Transport</keyword>
<keyword evidence="2" id="KW-0509">mRNA transport</keyword>
<dbReference type="GO" id="GO:0000973">
    <property type="term" value="P:post-transcriptional tethering of RNA polymerase II gene DNA at nuclear periphery"/>
    <property type="evidence" value="ECO:0007669"/>
    <property type="project" value="TreeGrafter"/>
</dbReference>
<dbReference type="GO" id="GO:0031080">
    <property type="term" value="C:nuclear pore outer ring"/>
    <property type="evidence" value="ECO:0007669"/>
    <property type="project" value="TreeGrafter"/>
</dbReference>
<keyword evidence="5 7" id="KW-0906">Nuclear pore complex</keyword>
<gene>
    <name evidence="9" type="ORF">EMPS_10333</name>
</gene>
<dbReference type="Gene3D" id="1.10.3450.20">
    <property type="match status" value="1"/>
</dbReference>
<comment type="subunit">
    <text evidence="7">Part of the nuclear pore complex (NPC).</text>
</comment>
<dbReference type="GO" id="GO:0031965">
    <property type="term" value="C:nuclear membrane"/>
    <property type="evidence" value="ECO:0007669"/>
    <property type="project" value="UniProtKB-SubCell"/>
</dbReference>
<dbReference type="GO" id="GO:0006606">
    <property type="term" value="P:protein import into nucleus"/>
    <property type="evidence" value="ECO:0007669"/>
    <property type="project" value="TreeGrafter"/>
</dbReference>
<dbReference type="EMBL" id="BQFW01000014">
    <property type="protein sequence ID" value="GJJ77974.1"/>
    <property type="molecule type" value="Genomic_DNA"/>
</dbReference>
<dbReference type="PANTHER" id="PTHR13003:SF2">
    <property type="entry name" value="NUCLEAR PORE COMPLEX PROTEIN NUP107"/>
    <property type="match status" value="1"/>
</dbReference>
<reference evidence="9" key="2">
    <citation type="journal article" date="2022" name="Microbiol. Resour. Announc.">
        <title>Whole-Genome Sequence of Entomortierella parvispora E1425, a Mucoromycotan Fungus Associated with Burkholderiaceae-Related Endosymbiotic Bacteria.</title>
        <authorList>
            <person name="Herlambang A."/>
            <person name="Guo Y."/>
            <person name="Takashima Y."/>
            <person name="Narisawa K."/>
            <person name="Ohta H."/>
            <person name="Nishizawa T."/>
        </authorList>
    </citation>
    <scope>NUCLEOTIDE SEQUENCE</scope>
    <source>
        <strain evidence="9">E1425</strain>
    </source>
</reference>
<feature type="compositionally biased region" description="Low complexity" evidence="8">
    <location>
        <begin position="214"/>
        <end position="228"/>
    </location>
</feature>
<proteinExistence type="inferred from homology"/>
<dbReference type="GO" id="GO:0006406">
    <property type="term" value="P:mRNA export from nucleus"/>
    <property type="evidence" value="ECO:0007669"/>
    <property type="project" value="TreeGrafter"/>
</dbReference>
<evidence type="ECO:0000256" key="5">
    <source>
        <dbReference type="ARBA" id="ARBA00023132"/>
    </source>
</evidence>
<organism evidence="9 10">
    <name type="scientific">Entomortierella parvispora</name>
    <dbReference type="NCBI Taxonomy" id="205924"/>
    <lineage>
        <taxon>Eukaryota</taxon>
        <taxon>Fungi</taxon>
        <taxon>Fungi incertae sedis</taxon>
        <taxon>Mucoromycota</taxon>
        <taxon>Mortierellomycotina</taxon>
        <taxon>Mortierellomycetes</taxon>
        <taxon>Mortierellales</taxon>
        <taxon>Mortierellaceae</taxon>
        <taxon>Entomortierella</taxon>
    </lineage>
</organism>
<dbReference type="Pfam" id="PF04121">
    <property type="entry name" value="Nup84_Nup100"/>
    <property type="match status" value="1"/>
</dbReference>
<protein>
    <recommendedName>
        <fullName evidence="7">Nuclear pore complex protein</fullName>
    </recommendedName>
</protein>
<comment type="similarity">
    <text evidence="7">Belongs to the nucleoporin Nup84/Nup107 family.</text>
</comment>
<dbReference type="Proteomes" id="UP000827284">
    <property type="component" value="Unassembled WGS sequence"/>
</dbReference>